<organism evidence="5 6">
    <name type="scientific">Elysia crispata</name>
    <name type="common">lettuce slug</name>
    <dbReference type="NCBI Taxonomy" id="231223"/>
    <lineage>
        <taxon>Eukaryota</taxon>
        <taxon>Metazoa</taxon>
        <taxon>Spiralia</taxon>
        <taxon>Lophotrochozoa</taxon>
        <taxon>Mollusca</taxon>
        <taxon>Gastropoda</taxon>
        <taxon>Heterobranchia</taxon>
        <taxon>Euthyneura</taxon>
        <taxon>Panpulmonata</taxon>
        <taxon>Sacoglossa</taxon>
        <taxon>Placobranchoidea</taxon>
        <taxon>Plakobranchidae</taxon>
        <taxon>Elysia</taxon>
    </lineage>
</organism>
<reference evidence="5" key="1">
    <citation type="journal article" date="2023" name="G3 (Bethesda)">
        <title>A reference genome for the long-term kleptoplast-retaining sea slug Elysia crispata morphotype clarki.</title>
        <authorList>
            <person name="Eastman K.E."/>
            <person name="Pendleton A.L."/>
            <person name="Shaikh M.A."/>
            <person name="Suttiyut T."/>
            <person name="Ogas R."/>
            <person name="Tomko P."/>
            <person name="Gavelis G."/>
            <person name="Widhalm J.R."/>
            <person name="Wisecaver J.H."/>
        </authorList>
    </citation>
    <scope>NUCLEOTIDE SEQUENCE</scope>
    <source>
        <strain evidence="5">ECLA1</strain>
    </source>
</reference>
<dbReference type="InterPro" id="IPR011043">
    <property type="entry name" value="Gal_Oxase/kelch_b-propeller"/>
</dbReference>
<dbReference type="SUPFAM" id="SSF50965">
    <property type="entry name" value="Galactose oxidase, central domain"/>
    <property type="match status" value="1"/>
</dbReference>
<evidence type="ECO:0000256" key="3">
    <source>
        <dbReference type="SAM" id="MobiDB-lite"/>
    </source>
</evidence>
<dbReference type="AlphaFoldDB" id="A0AAE1B227"/>
<proteinExistence type="predicted"/>
<dbReference type="SMART" id="SM00225">
    <property type="entry name" value="BTB"/>
    <property type="match status" value="1"/>
</dbReference>
<dbReference type="SUPFAM" id="SSF54695">
    <property type="entry name" value="POZ domain"/>
    <property type="match status" value="1"/>
</dbReference>
<keyword evidence="6" id="KW-1185">Reference proteome</keyword>
<comment type="caution">
    <text evidence="5">The sequence shown here is derived from an EMBL/GenBank/DDBJ whole genome shotgun (WGS) entry which is preliminary data.</text>
</comment>
<dbReference type="PANTHER" id="PTHR24412">
    <property type="entry name" value="KELCH PROTEIN"/>
    <property type="match status" value="1"/>
</dbReference>
<dbReference type="Gene3D" id="1.25.40.420">
    <property type="match status" value="1"/>
</dbReference>
<sequence>MSKLIDRGTCTEPSVALLLHKALVQDREDQQFSDFLVTVDEVEFKCHRLVLFTRSGFFRSLLTSGMKETTEGKATLQNISSDVFAIVLKWIYEGEANLLEENVIDVLFAADQLDVQSLVSKCQYLLMQNLSLENCIRFYHTSKVFNHKELEEKSWEILLENFDCVCISDEFYTLNTDEIMSVVSDPRLNTRSEDVVIESILRWVRSDAGQVSDNQEIEKNKKAEGDKHHAPIHPSSGEIGAFVQGNGSAEPAIDQANHDRSDTAAKCVSFGDCKSAETEGLTTSTDYVDLKTHQPRLERLADVLEASRYLLVSGNCVWQTLACDPLVQTDRRCRAIQEEIIRYKTRLDSHQSALLSAAEHRWPGYLRDVLISYANDKLYYINFRHSHKWQEIDLDCPVKGMQCLVYFDSNIYVTGVKKQVHVYTPINMKWLTLTSAEHESVQTLAMLPVGNELVAVHTSGNGSYIVERLSIQCFGPAKWLQVGEFLMRGMEVASITNIGSKLVVFWRQAGQNCVIIECYDLMQRKSFLLPDHLTFSSSLVTFKHGDDVFALQENGSLWRISLLQSQPYLSLKHELCLWNFHRAVGGAILVRGILMVFETSTESRKNAEAQAEERISLENVFTEIEFIESSPAQKGYIHSMLHLCKVHLLLKIFGYYLLFLCIT</sequence>
<dbReference type="InterPro" id="IPR011705">
    <property type="entry name" value="BACK"/>
</dbReference>
<dbReference type="InterPro" id="IPR000210">
    <property type="entry name" value="BTB/POZ_dom"/>
</dbReference>
<feature type="compositionally biased region" description="Basic and acidic residues" evidence="3">
    <location>
        <begin position="216"/>
        <end position="229"/>
    </location>
</feature>
<dbReference type="PROSITE" id="PS50097">
    <property type="entry name" value="BTB"/>
    <property type="match status" value="1"/>
</dbReference>
<feature type="domain" description="BTB" evidence="4">
    <location>
        <begin position="33"/>
        <end position="100"/>
    </location>
</feature>
<dbReference type="CDD" id="cd18186">
    <property type="entry name" value="BTB_POZ_ZBTB_KLHL-like"/>
    <property type="match status" value="1"/>
</dbReference>
<evidence type="ECO:0000313" key="6">
    <source>
        <dbReference type="Proteomes" id="UP001283361"/>
    </source>
</evidence>
<evidence type="ECO:0000259" key="4">
    <source>
        <dbReference type="PROSITE" id="PS50097"/>
    </source>
</evidence>
<keyword evidence="1" id="KW-0880">Kelch repeat</keyword>
<accession>A0AAE1B227</accession>
<dbReference type="Proteomes" id="UP001283361">
    <property type="component" value="Unassembled WGS sequence"/>
</dbReference>
<evidence type="ECO:0000256" key="1">
    <source>
        <dbReference type="ARBA" id="ARBA00022441"/>
    </source>
</evidence>
<protein>
    <recommendedName>
        <fullName evidence="4">BTB domain-containing protein</fullName>
    </recommendedName>
</protein>
<keyword evidence="2" id="KW-0677">Repeat</keyword>
<dbReference type="Pfam" id="PF07707">
    <property type="entry name" value="BACK"/>
    <property type="match status" value="1"/>
</dbReference>
<dbReference type="EMBL" id="JAWDGP010000740">
    <property type="protein sequence ID" value="KAK3797785.1"/>
    <property type="molecule type" value="Genomic_DNA"/>
</dbReference>
<gene>
    <name evidence="5" type="ORF">RRG08_052387</name>
</gene>
<dbReference type="Pfam" id="PF00651">
    <property type="entry name" value="BTB"/>
    <property type="match status" value="1"/>
</dbReference>
<dbReference type="Gene3D" id="3.30.710.10">
    <property type="entry name" value="Potassium Channel Kv1.1, Chain A"/>
    <property type="match status" value="1"/>
</dbReference>
<dbReference type="InterPro" id="IPR011333">
    <property type="entry name" value="SKP1/BTB/POZ_sf"/>
</dbReference>
<feature type="region of interest" description="Disordered" evidence="3">
    <location>
        <begin position="212"/>
        <end position="235"/>
    </location>
</feature>
<name>A0AAE1B227_9GAST</name>
<evidence type="ECO:0000313" key="5">
    <source>
        <dbReference type="EMBL" id="KAK3797785.1"/>
    </source>
</evidence>
<dbReference type="SMART" id="SM00875">
    <property type="entry name" value="BACK"/>
    <property type="match status" value="1"/>
</dbReference>
<dbReference type="PANTHER" id="PTHR24412:SF272">
    <property type="entry name" value="KELCH-LIKE PROTEIN DIABLO"/>
    <property type="match status" value="1"/>
</dbReference>
<evidence type="ECO:0000256" key="2">
    <source>
        <dbReference type="ARBA" id="ARBA00022737"/>
    </source>
</evidence>